<feature type="transmembrane region" description="Helical" evidence="1">
    <location>
        <begin position="110"/>
        <end position="131"/>
    </location>
</feature>
<feature type="transmembrane region" description="Helical" evidence="1">
    <location>
        <begin position="175"/>
        <end position="196"/>
    </location>
</feature>
<organism evidence="2 3">
    <name type="scientific">Clostridium polyendosporum</name>
    <dbReference type="NCBI Taxonomy" id="69208"/>
    <lineage>
        <taxon>Bacteria</taxon>
        <taxon>Bacillati</taxon>
        <taxon>Bacillota</taxon>
        <taxon>Clostridia</taxon>
        <taxon>Eubacteriales</taxon>
        <taxon>Clostridiaceae</taxon>
        <taxon>Clostridium</taxon>
    </lineage>
</organism>
<gene>
    <name evidence="2" type="primary">spoIIM</name>
    <name evidence="2" type="ORF">CPJCM30710_05980</name>
</gene>
<dbReference type="AlphaFoldDB" id="A0A919VFA4"/>
<dbReference type="InterPro" id="IPR002798">
    <property type="entry name" value="SpoIIM-like"/>
</dbReference>
<keyword evidence="3" id="KW-1185">Reference proteome</keyword>
<dbReference type="Proteomes" id="UP000679179">
    <property type="component" value="Unassembled WGS sequence"/>
</dbReference>
<proteinExistence type="predicted"/>
<dbReference type="InterPro" id="IPR014196">
    <property type="entry name" value="SpoIIM"/>
</dbReference>
<dbReference type="RefSeq" id="WP_212902682.1">
    <property type="nucleotide sequence ID" value="NZ_BOPZ01000003.1"/>
</dbReference>
<dbReference type="Pfam" id="PF01944">
    <property type="entry name" value="SpoIIM"/>
    <property type="match status" value="1"/>
</dbReference>
<keyword evidence="1" id="KW-0472">Membrane</keyword>
<evidence type="ECO:0000256" key="1">
    <source>
        <dbReference type="SAM" id="Phobius"/>
    </source>
</evidence>
<sequence length="209" mass="23756">MNTFLDKINENIRDNKILYLTIFTFFTVGVVLGIYTVFYMSDLSRNDLASYFNNFMTVIGEKPIDYKFLLTEALRNNLLLLLGVFVIGLLVVGAPIILILILFKGFLIGFTFSLIINILGTKGIGLALIAVIPQNLIYVPCFIVCSAFSIQLSIVKLKGKINKAHQTKEYMSQYFNLYIVCFFLLILGVFVETYIIPNLIKFIITKIYV</sequence>
<feature type="transmembrane region" description="Helical" evidence="1">
    <location>
        <begin position="137"/>
        <end position="155"/>
    </location>
</feature>
<feature type="transmembrane region" description="Helical" evidence="1">
    <location>
        <begin position="78"/>
        <end position="103"/>
    </location>
</feature>
<dbReference type="EMBL" id="BOPZ01000003">
    <property type="protein sequence ID" value="GIM27932.1"/>
    <property type="molecule type" value="Genomic_DNA"/>
</dbReference>
<keyword evidence="1" id="KW-1133">Transmembrane helix</keyword>
<evidence type="ECO:0000313" key="2">
    <source>
        <dbReference type="EMBL" id="GIM27932.1"/>
    </source>
</evidence>
<feature type="transmembrane region" description="Helical" evidence="1">
    <location>
        <begin position="17"/>
        <end position="38"/>
    </location>
</feature>
<accession>A0A919VFA4</accession>
<evidence type="ECO:0000313" key="3">
    <source>
        <dbReference type="Proteomes" id="UP000679179"/>
    </source>
</evidence>
<comment type="caution">
    <text evidence="2">The sequence shown here is derived from an EMBL/GenBank/DDBJ whole genome shotgun (WGS) entry which is preliminary data.</text>
</comment>
<name>A0A919VFA4_9CLOT</name>
<keyword evidence="1" id="KW-0812">Transmembrane</keyword>
<reference evidence="2" key="1">
    <citation type="submission" date="2021-03" db="EMBL/GenBank/DDBJ databases">
        <title>Taxonomic study of Clostridium polyendosporum from meadow-gley soil under rice.</title>
        <authorList>
            <person name="Kobayashi H."/>
            <person name="Tanizawa Y."/>
            <person name="Yagura M."/>
        </authorList>
    </citation>
    <scope>NUCLEOTIDE SEQUENCE</scope>
    <source>
        <strain evidence="2">JCM 30710</strain>
    </source>
</reference>
<dbReference type="NCBIfam" id="TIGR02831">
    <property type="entry name" value="spo_II_M"/>
    <property type="match status" value="1"/>
</dbReference>
<protein>
    <submittedName>
        <fullName evidence="2">Stage II sporulation protein M</fullName>
    </submittedName>
</protein>
<dbReference type="PIRSF" id="PIRSF038973">
    <property type="entry name" value="SpoIIM"/>
    <property type="match status" value="1"/>
</dbReference>